<evidence type="ECO:0000313" key="2">
    <source>
        <dbReference type="EMBL" id="KAK7365140.1"/>
    </source>
</evidence>
<keyword evidence="1" id="KW-0812">Transmembrane</keyword>
<name>A0AAN9N1Y2_PHACN</name>
<evidence type="ECO:0000313" key="3">
    <source>
        <dbReference type="Proteomes" id="UP001374584"/>
    </source>
</evidence>
<keyword evidence="1" id="KW-0472">Membrane</keyword>
<accession>A0AAN9N1Y2</accession>
<feature type="transmembrane region" description="Helical" evidence="1">
    <location>
        <begin position="6"/>
        <end position="27"/>
    </location>
</feature>
<proteinExistence type="predicted"/>
<protein>
    <submittedName>
        <fullName evidence="2">Uncharacterized protein</fullName>
    </submittedName>
</protein>
<keyword evidence="3" id="KW-1185">Reference proteome</keyword>
<dbReference type="Proteomes" id="UP001374584">
    <property type="component" value="Unassembled WGS sequence"/>
</dbReference>
<evidence type="ECO:0000256" key="1">
    <source>
        <dbReference type="SAM" id="Phobius"/>
    </source>
</evidence>
<gene>
    <name evidence="2" type="ORF">VNO80_13971</name>
</gene>
<reference evidence="2 3" key="1">
    <citation type="submission" date="2024-01" db="EMBL/GenBank/DDBJ databases">
        <title>The genomes of 5 underutilized Papilionoideae crops provide insights into root nodulation and disease resistanc.</title>
        <authorList>
            <person name="Jiang F."/>
        </authorList>
    </citation>
    <scope>NUCLEOTIDE SEQUENCE [LARGE SCALE GENOMIC DNA]</scope>
    <source>
        <strain evidence="2">JINMINGXINNONG_FW02</strain>
        <tissue evidence="2">Leaves</tissue>
    </source>
</reference>
<sequence length="106" mass="12079">MANSTIILILSIFLSLVISHYAFMPWYTIRNTFPARTTFGDVQHLPFDAASVCKTFTAMARAAWRDTSAAVLKALDILGVKRRDVRVVEMEEEKEEFSFTTLFLLN</sequence>
<comment type="caution">
    <text evidence="2">The sequence shown here is derived from an EMBL/GenBank/DDBJ whole genome shotgun (WGS) entry which is preliminary data.</text>
</comment>
<dbReference type="AlphaFoldDB" id="A0AAN9N1Y2"/>
<keyword evidence="1" id="KW-1133">Transmembrane helix</keyword>
<organism evidence="2 3">
    <name type="scientific">Phaseolus coccineus</name>
    <name type="common">Scarlet runner bean</name>
    <name type="synonym">Phaseolus multiflorus</name>
    <dbReference type="NCBI Taxonomy" id="3886"/>
    <lineage>
        <taxon>Eukaryota</taxon>
        <taxon>Viridiplantae</taxon>
        <taxon>Streptophyta</taxon>
        <taxon>Embryophyta</taxon>
        <taxon>Tracheophyta</taxon>
        <taxon>Spermatophyta</taxon>
        <taxon>Magnoliopsida</taxon>
        <taxon>eudicotyledons</taxon>
        <taxon>Gunneridae</taxon>
        <taxon>Pentapetalae</taxon>
        <taxon>rosids</taxon>
        <taxon>fabids</taxon>
        <taxon>Fabales</taxon>
        <taxon>Fabaceae</taxon>
        <taxon>Papilionoideae</taxon>
        <taxon>50 kb inversion clade</taxon>
        <taxon>NPAAA clade</taxon>
        <taxon>indigoferoid/millettioid clade</taxon>
        <taxon>Phaseoleae</taxon>
        <taxon>Phaseolus</taxon>
    </lineage>
</organism>
<dbReference type="EMBL" id="JAYMYR010000005">
    <property type="protein sequence ID" value="KAK7365140.1"/>
    <property type="molecule type" value="Genomic_DNA"/>
</dbReference>